<reference evidence="1" key="1">
    <citation type="submission" date="2018-02" db="EMBL/GenBank/DDBJ databases">
        <authorList>
            <person name="Cohen D.B."/>
            <person name="Kent A.D."/>
        </authorList>
    </citation>
    <scope>NUCLEOTIDE SEQUENCE</scope>
</reference>
<organism evidence="1">
    <name type="scientific">Fagus sylvatica</name>
    <name type="common">Beechnut</name>
    <dbReference type="NCBI Taxonomy" id="28930"/>
    <lineage>
        <taxon>Eukaryota</taxon>
        <taxon>Viridiplantae</taxon>
        <taxon>Streptophyta</taxon>
        <taxon>Embryophyta</taxon>
        <taxon>Tracheophyta</taxon>
        <taxon>Spermatophyta</taxon>
        <taxon>Magnoliopsida</taxon>
        <taxon>eudicotyledons</taxon>
        <taxon>Gunneridae</taxon>
        <taxon>Pentapetalae</taxon>
        <taxon>rosids</taxon>
        <taxon>fabids</taxon>
        <taxon>Fagales</taxon>
        <taxon>Fagaceae</taxon>
        <taxon>Fagus</taxon>
    </lineage>
</organism>
<sequence>MIQNHLVSSIRCKNNNQKGRILKPRELMEIDFFASLPRCCNPYMKPNPYMMPNISNLQPYPPTQTTYQPWRRDPHPNTPAPILQESEDYCLVDYDNVDFKDYECKFRLEKQKQKEEREPEPTYTNHFATLCETFDPLNPMKLLEHERIEMCDYARMLIKHYNEEKGTAFEFVRLVEVLSQIVEPQSVASCTYCILFKAKPIGAALTSANVKYFEDVVFKGFGRAWPLFCYSLKPEVPAPMLKGGFMASKPPCFTSPESNLKHPRI</sequence>
<protein>
    <submittedName>
        <fullName evidence="1">Uncharacterized protein</fullName>
    </submittedName>
</protein>
<name>A0A2N9J1T4_FAGSY</name>
<dbReference type="AlphaFoldDB" id="A0A2N9J1T4"/>
<accession>A0A2N9J1T4</accession>
<gene>
    <name evidence="1" type="ORF">FSB_LOCUS58426</name>
</gene>
<dbReference type="EMBL" id="OIVN01006322">
    <property type="protein sequence ID" value="SPD30544.1"/>
    <property type="molecule type" value="Genomic_DNA"/>
</dbReference>
<evidence type="ECO:0000313" key="1">
    <source>
        <dbReference type="EMBL" id="SPD30544.1"/>
    </source>
</evidence>
<dbReference type="Gene3D" id="3.10.450.10">
    <property type="match status" value="1"/>
</dbReference>
<proteinExistence type="predicted"/>